<dbReference type="Proteomes" id="UP000078540">
    <property type="component" value="Unassembled WGS sequence"/>
</dbReference>
<reference evidence="2 3" key="1">
    <citation type="submission" date="2015-09" db="EMBL/GenBank/DDBJ databases">
        <title>Atta colombica WGS genome.</title>
        <authorList>
            <person name="Nygaard S."/>
            <person name="Hu H."/>
            <person name="Boomsma J."/>
            <person name="Zhang G."/>
        </authorList>
    </citation>
    <scope>NUCLEOTIDE SEQUENCE [LARGE SCALE GENOMIC DNA]</scope>
    <source>
        <strain evidence="2">Treedump-2</strain>
        <tissue evidence="2">Whole body</tissue>
    </source>
</reference>
<feature type="region of interest" description="Disordered" evidence="1">
    <location>
        <begin position="20"/>
        <end position="41"/>
    </location>
</feature>
<evidence type="ECO:0000256" key="1">
    <source>
        <dbReference type="SAM" id="MobiDB-lite"/>
    </source>
</evidence>
<proteinExistence type="predicted"/>
<name>A0A195AWA0_9HYME</name>
<organism evidence="2 3">
    <name type="scientific">Atta colombica</name>
    <dbReference type="NCBI Taxonomy" id="520822"/>
    <lineage>
        <taxon>Eukaryota</taxon>
        <taxon>Metazoa</taxon>
        <taxon>Ecdysozoa</taxon>
        <taxon>Arthropoda</taxon>
        <taxon>Hexapoda</taxon>
        <taxon>Insecta</taxon>
        <taxon>Pterygota</taxon>
        <taxon>Neoptera</taxon>
        <taxon>Endopterygota</taxon>
        <taxon>Hymenoptera</taxon>
        <taxon>Apocrita</taxon>
        <taxon>Aculeata</taxon>
        <taxon>Formicoidea</taxon>
        <taxon>Formicidae</taxon>
        <taxon>Myrmicinae</taxon>
        <taxon>Atta</taxon>
    </lineage>
</organism>
<gene>
    <name evidence="2" type="ORF">ALC53_12966</name>
</gene>
<dbReference type="EMBL" id="KQ976725">
    <property type="protein sequence ID" value="KYM76523.1"/>
    <property type="molecule type" value="Genomic_DNA"/>
</dbReference>
<dbReference type="AlphaFoldDB" id="A0A195AWA0"/>
<accession>A0A195AWA0</accession>
<keyword evidence="3" id="KW-1185">Reference proteome</keyword>
<evidence type="ECO:0000313" key="2">
    <source>
        <dbReference type="EMBL" id="KYM76523.1"/>
    </source>
</evidence>
<sequence>MRSTFSLSYAEMRTMHSYVRTNERTSERTNDEPDDYTCNDDVARRNTRDTRARTAFETSLLRQLWGFYAACASTRNERNALGNPKGVQRIATAWRMIYWTHRFCTIQQPVSA</sequence>
<protein>
    <submittedName>
        <fullName evidence="2">Uncharacterized protein</fullName>
    </submittedName>
</protein>
<feature type="compositionally biased region" description="Basic and acidic residues" evidence="1">
    <location>
        <begin position="21"/>
        <end position="31"/>
    </location>
</feature>
<evidence type="ECO:0000313" key="3">
    <source>
        <dbReference type="Proteomes" id="UP000078540"/>
    </source>
</evidence>